<dbReference type="AlphaFoldDB" id="A0AA38X9Z0"/>
<organism evidence="2 3">
    <name type="scientific">Cladophialophora chaetospira</name>
    <dbReference type="NCBI Taxonomy" id="386627"/>
    <lineage>
        <taxon>Eukaryota</taxon>
        <taxon>Fungi</taxon>
        <taxon>Dikarya</taxon>
        <taxon>Ascomycota</taxon>
        <taxon>Pezizomycotina</taxon>
        <taxon>Eurotiomycetes</taxon>
        <taxon>Chaetothyriomycetidae</taxon>
        <taxon>Chaetothyriales</taxon>
        <taxon>Herpotrichiellaceae</taxon>
        <taxon>Cladophialophora</taxon>
    </lineage>
</organism>
<protein>
    <submittedName>
        <fullName evidence="2">Uncharacterized protein</fullName>
    </submittedName>
</protein>
<evidence type="ECO:0000313" key="2">
    <source>
        <dbReference type="EMBL" id="KAJ9609592.1"/>
    </source>
</evidence>
<feature type="region of interest" description="Disordered" evidence="1">
    <location>
        <begin position="1"/>
        <end position="35"/>
    </location>
</feature>
<comment type="caution">
    <text evidence="2">The sequence shown here is derived from an EMBL/GenBank/DDBJ whole genome shotgun (WGS) entry which is preliminary data.</text>
</comment>
<feature type="compositionally biased region" description="Acidic residues" evidence="1">
    <location>
        <begin position="268"/>
        <end position="280"/>
    </location>
</feature>
<dbReference type="EMBL" id="JAPDRK010000008">
    <property type="protein sequence ID" value="KAJ9609592.1"/>
    <property type="molecule type" value="Genomic_DNA"/>
</dbReference>
<keyword evidence="3" id="KW-1185">Reference proteome</keyword>
<evidence type="ECO:0000256" key="1">
    <source>
        <dbReference type="SAM" id="MobiDB-lite"/>
    </source>
</evidence>
<evidence type="ECO:0000313" key="3">
    <source>
        <dbReference type="Proteomes" id="UP001172673"/>
    </source>
</evidence>
<feature type="compositionally biased region" description="Basic and acidic residues" evidence="1">
    <location>
        <begin position="172"/>
        <end position="187"/>
    </location>
</feature>
<dbReference type="Proteomes" id="UP001172673">
    <property type="component" value="Unassembled WGS sequence"/>
</dbReference>
<accession>A0AA38X9Z0</accession>
<dbReference type="Pfam" id="PF13136">
    <property type="entry name" value="DUF3984"/>
    <property type="match status" value="1"/>
</dbReference>
<proteinExistence type="predicted"/>
<feature type="region of interest" description="Disordered" evidence="1">
    <location>
        <begin position="172"/>
        <end position="243"/>
    </location>
</feature>
<feature type="region of interest" description="Disordered" evidence="1">
    <location>
        <begin position="69"/>
        <end position="103"/>
    </location>
</feature>
<sequence>MSLQSPSLSLSRSSSFAPGPHRRSHPNLHHLSLAPLTPKYPIDPADYSAYFDPSTSELHTSASISHIASLPSPGGILSRSGSRSTAHSRAHSRANSRTRLGKKAKNASFVTIGPLTEGSGGNIPGPYGASSSGLGHKSISEKRLASIHTSGQALRKSDSSWLIQTGLTLTEGSRESKGQSWLSKRDSSTSLATPIDERPSVAVAALRSGRNTPHNLSRRGSFQDKRRSKRSLAMTAASPTTPMMEIAVPDWADDSTQAEIAAQYPDDFGDGFDSEDEEGDPYGHLDFEGQFDSEDEDELRRSIKGYRLGAWMDGLVDVFLQLEDDFQGSDTGKSGRQDGRDEESEEVGTASSAVKGTNSPAGSTVRFDESVEPPPERPKSIWDDVAWFGRMVARTVRS</sequence>
<gene>
    <name evidence="2" type="ORF">H2200_005919</name>
</gene>
<reference evidence="2" key="1">
    <citation type="submission" date="2022-10" db="EMBL/GenBank/DDBJ databases">
        <title>Culturing micro-colonial fungi from biological soil crusts in the Mojave desert and describing Neophaeococcomyces mojavensis, and introducing the new genera and species Taxawa tesnikishii.</title>
        <authorList>
            <person name="Kurbessoian T."/>
            <person name="Stajich J.E."/>
        </authorList>
    </citation>
    <scope>NUCLEOTIDE SEQUENCE</scope>
    <source>
        <strain evidence="2">TK_41</strain>
    </source>
</reference>
<feature type="compositionally biased region" description="Basic and acidic residues" evidence="1">
    <location>
        <begin position="366"/>
        <end position="381"/>
    </location>
</feature>
<dbReference type="InterPro" id="IPR025040">
    <property type="entry name" value="DUF3984"/>
</dbReference>
<feature type="compositionally biased region" description="Polar residues" evidence="1">
    <location>
        <begin position="209"/>
        <end position="220"/>
    </location>
</feature>
<feature type="region of interest" description="Disordered" evidence="1">
    <location>
        <begin position="268"/>
        <end position="296"/>
    </location>
</feature>
<feature type="compositionally biased region" description="Polar residues" evidence="1">
    <location>
        <begin position="349"/>
        <end position="362"/>
    </location>
</feature>
<feature type="compositionally biased region" description="Basic residues" evidence="1">
    <location>
        <begin position="86"/>
        <end position="103"/>
    </location>
</feature>
<feature type="region of interest" description="Disordered" evidence="1">
    <location>
        <begin position="327"/>
        <end position="381"/>
    </location>
</feature>
<feature type="compositionally biased region" description="Low complexity" evidence="1">
    <location>
        <begin position="1"/>
        <end position="15"/>
    </location>
</feature>
<name>A0AA38X9Z0_9EURO</name>